<dbReference type="EMBL" id="UOFQ01000002">
    <property type="protein sequence ID" value="VAW84444.1"/>
    <property type="molecule type" value="Genomic_DNA"/>
</dbReference>
<dbReference type="GO" id="GO:0005829">
    <property type="term" value="C:cytosol"/>
    <property type="evidence" value="ECO:0007669"/>
    <property type="project" value="TreeGrafter"/>
</dbReference>
<dbReference type="PANTHER" id="PTHR43757:SF2">
    <property type="entry name" value="AMINOMETHYLTRANSFERASE, MITOCHONDRIAL"/>
    <property type="match status" value="1"/>
</dbReference>
<dbReference type="GO" id="GO:0006546">
    <property type="term" value="P:glycine catabolic process"/>
    <property type="evidence" value="ECO:0007669"/>
    <property type="project" value="InterPro"/>
</dbReference>
<comment type="catalytic activity">
    <reaction evidence="6">
        <text>N(6)-[(R)-S(8)-aminomethyldihydrolipoyl]-L-lysyl-[protein] + (6S)-5,6,7,8-tetrahydrofolate = N(6)-[(R)-dihydrolipoyl]-L-lysyl-[protein] + (6R)-5,10-methylene-5,6,7,8-tetrahydrofolate + NH4(+)</text>
        <dbReference type="Rhea" id="RHEA:16945"/>
        <dbReference type="Rhea" id="RHEA-COMP:10475"/>
        <dbReference type="Rhea" id="RHEA-COMP:10492"/>
        <dbReference type="ChEBI" id="CHEBI:15636"/>
        <dbReference type="ChEBI" id="CHEBI:28938"/>
        <dbReference type="ChEBI" id="CHEBI:57453"/>
        <dbReference type="ChEBI" id="CHEBI:83100"/>
        <dbReference type="ChEBI" id="CHEBI:83143"/>
        <dbReference type="EC" id="2.1.2.10"/>
    </reaction>
</comment>
<dbReference type="GO" id="GO:0005960">
    <property type="term" value="C:glycine cleavage complex"/>
    <property type="evidence" value="ECO:0007669"/>
    <property type="project" value="InterPro"/>
</dbReference>
<dbReference type="PIRSF" id="PIRSF006487">
    <property type="entry name" value="GcvT"/>
    <property type="match status" value="1"/>
</dbReference>
<dbReference type="InterPro" id="IPR006222">
    <property type="entry name" value="GCVT_N"/>
</dbReference>
<dbReference type="Gene3D" id="2.40.30.110">
    <property type="entry name" value="Aminomethyltransferase beta-barrel domains"/>
    <property type="match status" value="1"/>
</dbReference>
<dbReference type="NCBIfam" id="NF001567">
    <property type="entry name" value="PRK00389.1"/>
    <property type="match status" value="1"/>
</dbReference>
<evidence type="ECO:0000256" key="3">
    <source>
        <dbReference type="ARBA" id="ARBA00022576"/>
    </source>
</evidence>
<keyword evidence="4 9" id="KW-0808">Transferase</keyword>
<dbReference type="Gene3D" id="3.30.70.1400">
    <property type="entry name" value="Aminomethyltransferase beta-barrel domains"/>
    <property type="match status" value="1"/>
</dbReference>
<dbReference type="SUPFAM" id="SSF103025">
    <property type="entry name" value="Folate-binding domain"/>
    <property type="match status" value="1"/>
</dbReference>
<feature type="domain" description="GCVT N-terminal" evidence="7">
    <location>
        <begin position="7"/>
        <end position="258"/>
    </location>
</feature>
<evidence type="ECO:0000259" key="8">
    <source>
        <dbReference type="Pfam" id="PF08669"/>
    </source>
</evidence>
<evidence type="ECO:0000256" key="4">
    <source>
        <dbReference type="ARBA" id="ARBA00022679"/>
    </source>
</evidence>
<dbReference type="InterPro" id="IPR027266">
    <property type="entry name" value="TrmE/GcvT-like"/>
</dbReference>
<evidence type="ECO:0000256" key="6">
    <source>
        <dbReference type="ARBA" id="ARBA00047665"/>
    </source>
</evidence>
<evidence type="ECO:0000256" key="1">
    <source>
        <dbReference type="ARBA" id="ARBA00008609"/>
    </source>
</evidence>
<evidence type="ECO:0000256" key="5">
    <source>
        <dbReference type="ARBA" id="ARBA00031395"/>
    </source>
</evidence>
<dbReference type="InterPro" id="IPR029043">
    <property type="entry name" value="GcvT/YgfZ_C"/>
</dbReference>
<dbReference type="AlphaFoldDB" id="A0A3B0ZSN8"/>
<sequence length="362" mass="40401">MGAKTALYQEHLNLGAKVVDFAGWDMPLHYGSQVEEHYKVRGDAGMFDVSHMTFVDLKGDRVREFLCYLLANNVDRLKSPGRALYTCMLNEQGGVVDDLIVYYFDESWFRMVVNAATHDKDMAWIEHHAASFDVSVEELTDVALLAVQGPEARNKVHDLLSPAQREKAEALAPFNAVESEGFFISRTGYTGEDGYEVMVPADQAVDFWRRLHKIGVHPVGLGARDTLRLEAGMDLYSAEMDEETSPLEAGLKWTVAWEPQDRNFIGREALEPQYNATPTRKLVGLILDDRGVLRSHQRVIVDGEVVGKVTSGSFSPTLGKAIAFARVPYDVSGQVLVEMRGKQLPARVVKPPFVRHGKACFE</sequence>
<dbReference type="Pfam" id="PF08669">
    <property type="entry name" value="GCV_T_C"/>
    <property type="match status" value="1"/>
</dbReference>
<dbReference type="GO" id="GO:0004047">
    <property type="term" value="F:aminomethyltransferase activity"/>
    <property type="evidence" value="ECO:0007669"/>
    <property type="project" value="UniProtKB-EC"/>
</dbReference>
<dbReference type="GO" id="GO:0008168">
    <property type="term" value="F:methyltransferase activity"/>
    <property type="evidence" value="ECO:0007669"/>
    <property type="project" value="UniProtKB-KW"/>
</dbReference>
<dbReference type="GO" id="GO:0032259">
    <property type="term" value="P:methylation"/>
    <property type="evidence" value="ECO:0007669"/>
    <property type="project" value="UniProtKB-KW"/>
</dbReference>
<dbReference type="HAMAP" id="MF_00259">
    <property type="entry name" value="GcvT"/>
    <property type="match status" value="1"/>
</dbReference>
<dbReference type="InterPro" id="IPR006223">
    <property type="entry name" value="GcvT"/>
</dbReference>
<dbReference type="FunFam" id="3.30.70.1400:FF:000001">
    <property type="entry name" value="Aminomethyltransferase"/>
    <property type="match status" value="1"/>
</dbReference>
<feature type="domain" description="Aminomethyltransferase C-terminal" evidence="8">
    <location>
        <begin position="280"/>
        <end position="354"/>
    </location>
</feature>
<dbReference type="SUPFAM" id="SSF101790">
    <property type="entry name" value="Aminomethyltransferase beta-barrel domain"/>
    <property type="match status" value="1"/>
</dbReference>
<evidence type="ECO:0000313" key="9">
    <source>
        <dbReference type="EMBL" id="VAW84444.1"/>
    </source>
</evidence>
<dbReference type="NCBIfam" id="TIGR00528">
    <property type="entry name" value="gcvT"/>
    <property type="match status" value="1"/>
</dbReference>
<dbReference type="InterPro" id="IPR013977">
    <property type="entry name" value="GcvT_C"/>
</dbReference>
<dbReference type="Gene3D" id="4.10.1250.10">
    <property type="entry name" value="Aminomethyltransferase fragment"/>
    <property type="match status" value="1"/>
</dbReference>
<organism evidence="9">
    <name type="scientific">hydrothermal vent metagenome</name>
    <dbReference type="NCBI Taxonomy" id="652676"/>
    <lineage>
        <taxon>unclassified sequences</taxon>
        <taxon>metagenomes</taxon>
        <taxon>ecological metagenomes</taxon>
    </lineage>
</organism>
<dbReference type="FunFam" id="4.10.1250.10:FF:000001">
    <property type="entry name" value="Aminomethyltransferase"/>
    <property type="match status" value="1"/>
</dbReference>
<reference evidence="9" key="1">
    <citation type="submission" date="2018-06" db="EMBL/GenBank/DDBJ databases">
        <authorList>
            <person name="Zhirakovskaya E."/>
        </authorList>
    </citation>
    <scope>NUCLEOTIDE SEQUENCE</scope>
</reference>
<accession>A0A3B0ZSN8</accession>
<gene>
    <name evidence="9" type="ORF">MNBD_GAMMA17-166</name>
</gene>
<dbReference type="InterPro" id="IPR028896">
    <property type="entry name" value="GcvT/YgfZ/DmdA"/>
</dbReference>
<protein>
    <recommendedName>
        <fullName evidence="2">aminomethyltransferase</fullName>
        <ecNumber evidence="2">2.1.2.10</ecNumber>
    </recommendedName>
    <alternativeName>
        <fullName evidence="5">Glycine cleavage system T protein</fullName>
    </alternativeName>
</protein>
<keyword evidence="3" id="KW-0032">Aminotransferase</keyword>
<dbReference type="InterPro" id="IPR022903">
    <property type="entry name" value="GcvT_bac"/>
</dbReference>
<keyword evidence="9" id="KW-0489">Methyltransferase</keyword>
<dbReference type="GO" id="GO:0008483">
    <property type="term" value="F:transaminase activity"/>
    <property type="evidence" value="ECO:0007669"/>
    <property type="project" value="UniProtKB-KW"/>
</dbReference>
<evidence type="ECO:0000256" key="2">
    <source>
        <dbReference type="ARBA" id="ARBA00012616"/>
    </source>
</evidence>
<dbReference type="EC" id="2.1.2.10" evidence="2"/>
<comment type="similarity">
    <text evidence="1">Belongs to the GcvT family.</text>
</comment>
<evidence type="ECO:0000259" key="7">
    <source>
        <dbReference type="Pfam" id="PF01571"/>
    </source>
</evidence>
<name>A0A3B0ZSN8_9ZZZZ</name>
<dbReference type="PANTHER" id="PTHR43757">
    <property type="entry name" value="AMINOMETHYLTRANSFERASE"/>
    <property type="match status" value="1"/>
</dbReference>
<dbReference type="Pfam" id="PF01571">
    <property type="entry name" value="GCV_T"/>
    <property type="match status" value="1"/>
</dbReference>
<dbReference type="Gene3D" id="3.30.1360.120">
    <property type="entry name" value="Probable tRNA modification gtpase trme, domain 1"/>
    <property type="match status" value="1"/>
</dbReference>
<proteinExistence type="inferred from homology"/>